<dbReference type="Ensembl" id="ENSCUST00005010921.1">
    <property type="protein sequence ID" value="ENSCUSP00005010475.1"/>
    <property type="gene ID" value="ENSCUSG00005006718.1"/>
</dbReference>
<dbReference type="Proteomes" id="UP000694563">
    <property type="component" value="Chromosome 12"/>
</dbReference>
<reference evidence="1" key="3">
    <citation type="submission" date="2025-09" db="UniProtKB">
        <authorList>
            <consortium name="Ensembl"/>
        </authorList>
    </citation>
    <scope>IDENTIFICATION</scope>
</reference>
<evidence type="ECO:0000313" key="2">
    <source>
        <dbReference type="Proteomes" id="UP000694563"/>
    </source>
</evidence>
<reference evidence="1" key="1">
    <citation type="submission" date="2020-10" db="EMBL/GenBank/DDBJ databases">
        <title>Catharus ustulatus (Swainson's thrush) genome, bCatUst1, primary haplotype v2.</title>
        <authorList>
            <person name="Delmore K."/>
            <person name="Vafadar M."/>
            <person name="Formenti G."/>
            <person name="Chow W."/>
            <person name="Pelan S."/>
            <person name="Howe K."/>
            <person name="Rhie A."/>
            <person name="Mountcastle J."/>
            <person name="Haase B."/>
            <person name="Fedrigo O."/>
            <person name="Jarvis E.D."/>
        </authorList>
    </citation>
    <scope>NUCLEOTIDE SEQUENCE [LARGE SCALE GENOMIC DNA]</scope>
</reference>
<evidence type="ECO:0000313" key="1">
    <source>
        <dbReference type="Ensembl" id="ENSCUSP00005010475.1"/>
    </source>
</evidence>
<organism evidence="1 2">
    <name type="scientific">Catharus ustulatus</name>
    <name type="common">Russet-backed thrush</name>
    <name type="synonym">Hylocichla ustulatus</name>
    <dbReference type="NCBI Taxonomy" id="91951"/>
    <lineage>
        <taxon>Eukaryota</taxon>
        <taxon>Metazoa</taxon>
        <taxon>Chordata</taxon>
        <taxon>Craniata</taxon>
        <taxon>Vertebrata</taxon>
        <taxon>Euteleostomi</taxon>
        <taxon>Archelosauria</taxon>
        <taxon>Archosauria</taxon>
        <taxon>Dinosauria</taxon>
        <taxon>Saurischia</taxon>
        <taxon>Theropoda</taxon>
        <taxon>Coelurosauria</taxon>
        <taxon>Aves</taxon>
        <taxon>Neognathae</taxon>
        <taxon>Neoaves</taxon>
        <taxon>Telluraves</taxon>
        <taxon>Australaves</taxon>
        <taxon>Passeriformes</taxon>
        <taxon>Turdidae</taxon>
        <taxon>Catharus</taxon>
    </lineage>
</organism>
<proteinExistence type="predicted"/>
<protein>
    <submittedName>
        <fullName evidence="1">Uncharacterized protein</fullName>
    </submittedName>
</protein>
<accession>A0A8C3UDL4</accession>
<name>A0A8C3UDL4_CATUS</name>
<keyword evidence="2" id="KW-1185">Reference proteome</keyword>
<sequence>QVVLFKPSKECVTKAPSCVSASECLGLIPVTPISCLSSNCQLLFFSPEHPGENCFQVWVEVKLSGARAPWEPH</sequence>
<dbReference type="AlphaFoldDB" id="A0A8C3UDL4"/>
<reference evidence="1" key="2">
    <citation type="submission" date="2025-08" db="UniProtKB">
        <authorList>
            <consortium name="Ensembl"/>
        </authorList>
    </citation>
    <scope>IDENTIFICATION</scope>
</reference>